<dbReference type="Pfam" id="PF08569">
    <property type="entry name" value="Mo25"/>
    <property type="match status" value="1"/>
</dbReference>
<evidence type="ECO:0000256" key="1">
    <source>
        <dbReference type="ARBA" id="ARBA00011012"/>
    </source>
</evidence>
<comment type="caution">
    <text evidence="2">The sequence shown here is derived from an EMBL/GenBank/DDBJ whole genome shotgun (WGS) entry which is preliminary data.</text>
</comment>
<protein>
    <submittedName>
        <fullName evidence="2">Mo25 family protein</fullName>
    </submittedName>
</protein>
<keyword evidence="3" id="KW-1185">Reference proteome</keyword>
<dbReference type="EMBL" id="JBFOLK010000003">
    <property type="protein sequence ID" value="KAL2524216.1"/>
    <property type="molecule type" value="Genomic_DNA"/>
</dbReference>
<proteinExistence type="inferred from homology"/>
<organism evidence="2 3">
    <name type="scientific">Abeliophyllum distichum</name>
    <dbReference type="NCBI Taxonomy" id="126358"/>
    <lineage>
        <taxon>Eukaryota</taxon>
        <taxon>Viridiplantae</taxon>
        <taxon>Streptophyta</taxon>
        <taxon>Embryophyta</taxon>
        <taxon>Tracheophyta</taxon>
        <taxon>Spermatophyta</taxon>
        <taxon>Magnoliopsida</taxon>
        <taxon>eudicotyledons</taxon>
        <taxon>Gunneridae</taxon>
        <taxon>Pentapetalae</taxon>
        <taxon>asterids</taxon>
        <taxon>lamiids</taxon>
        <taxon>Lamiales</taxon>
        <taxon>Oleaceae</taxon>
        <taxon>Forsythieae</taxon>
        <taxon>Abeliophyllum</taxon>
    </lineage>
</organism>
<dbReference type="InterPro" id="IPR011989">
    <property type="entry name" value="ARM-like"/>
</dbReference>
<dbReference type="SUPFAM" id="SSF48371">
    <property type="entry name" value="ARM repeat"/>
    <property type="match status" value="1"/>
</dbReference>
<dbReference type="InterPro" id="IPR016024">
    <property type="entry name" value="ARM-type_fold"/>
</dbReference>
<dbReference type="PANTHER" id="PTHR10182">
    <property type="entry name" value="CALCIUM-BINDING PROTEIN 39-RELATED"/>
    <property type="match status" value="1"/>
</dbReference>
<sequence>MRTMLLGDVEVEPNMDQVSQLTLEICNEDVISLFIHNLSILGWEAIHGEPSGVTGLLCSLDLLTKHPPAVSEFLTTHYDEVYIANPSKPREIKIILAKNHEKLLALLYDLSPGRGIAGGEDDQFEEEKELIIKEIERVSRLKS</sequence>
<gene>
    <name evidence="2" type="ORF">Adt_09270</name>
</gene>
<dbReference type="PANTHER" id="PTHR10182:SF3">
    <property type="entry name" value="PROTEIN MO25"/>
    <property type="match status" value="1"/>
</dbReference>
<dbReference type="Gene3D" id="1.25.10.10">
    <property type="entry name" value="Leucine-rich Repeat Variant"/>
    <property type="match status" value="2"/>
</dbReference>
<dbReference type="InterPro" id="IPR013878">
    <property type="entry name" value="Mo25"/>
</dbReference>
<dbReference type="AlphaFoldDB" id="A0ABD1UGR4"/>
<evidence type="ECO:0000313" key="3">
    <source>
        <dbReference type="Proteomes" id="UP001604336"/>
    </source>
</evidence>
<reference evidence="3" key="1">
    <citation type="submission" date="2024-07" db="EMBL/GenBank/DDBJ databases">
        <title>Two chromosome-level genome assemblies of Korean endemic species Abeliophyllum distichum and Forsythia ovata (Oleaceae).</title>
        <authorList>
            <person name="Jang H."/>
        </authorList>
    </citation>
    <scope>NUCLEOTIDE SEQUENCE [LARGE SCALE GENOMIC DNA]</scope>
</reference>
<accession>A0ABD1UGR4</accession>
<dbReference type="Proteomes" id="UP001604336">
    <property type="component" value="Unassembled WGS sequence"/>
</dbReference>
<comment type="similarity">
    <text evidence="1">Belongs to the Mo25 family.</text>
</comment>
<evidence type="ECO:0000313" key="2">
    <source>
        <dbReference type="EMBL" id="KAL2524216.1"/>
    </source>
</evidence>
<name>A0ABD1UGR4_9LAMI</name>